<comment type="caution">
    <text evidence="3">The sequence shown here is derived from an EMBL/GenBank/DDBJ whole genome shotgun (WGS) entry which is preliminary data.</text>
</comment>
<dbReference type="EMBL" id="JAHKPV010000018">
    <property type="protein sequence ID" value="MBU2874378.1"/>
    <property type="molecule type" value="Genomic_DNA"/>
</dbReference>
<organism evidence="3 4">
    <name type="scientific">Marinobacter salexigens</name>
    <dbReference type="NCBI Taxonomy" id="1925763"/>
    <lineage>
        <taxon>Bacteria</taxon>
        <taxon>Pseudomonadati</taxon>
        <taxon>Pseudomonadota</taxon>
        <taxon>Gammaproteobacteria</taxon>
        <taxon>Pseudomonadales</taxon>
        <taxon>Marinobacteraceae</taxon>
        <taxon>Marinobacter</taxon>
    </lineage>
</organism>
<gene>
    <name evidence="3" type="ORF">KO508_10220</name>
</gene>
<keyword evidence="4" id="KW-1185">Reference proteome</keyword>
<evidence type="ECO:0000259" key="2">
    <source>
        <dbReference type="Pfam" id="PF07484"/>
    </source>
</evidence>
<dbReference type="PROSITE" id="PS51257">
    <property type="entry name" value="PROKAR_LIPOPROTEIN"/>
    <property type="match status" value="1"/>
</dbReference>
<name>A0ABS6A8F6_9GAMM</name>
<reference evidence="3 4" key="1">
    <citation type="submission" date="2021-05" db="EMBL/GenBank/DDBJ databases">
        <title>Draft genomes of bacteria isolated from model marine particles.</title>
        <authorList>
            <person name="Datta M.S."/>
            <person name="Schwartzman J.A."/>
            <person name="Enke T.N."/>
            <person name="Saavedra J."/>
            <person name="Cermak N."/>
            <person name="Cordero O.X."/>
        </authorList>
    </citation>
    <scope>NUCLEOTIDE SEQUENCE [LARGE SCALE GENOMIC DNA]</scope>
    <source>
        <strain evidence="3 4">D2M19</strain>
    </source>
</reference>
<sequence length="230" mass="22907">MKNIRTLSLSSALVLFTISGGNASASCGPDAYIASVCTTAANFCPRGYSEAAGQLLAISSNTALFSLIGTQYGGDGRSTFALPDYRGRSGVGRGAGPGLQPVQQGSRSGRDLITLGIANLPAHNHAAAVSSIGNVGVSIPVAPNSGSNTTTPSSTENYLAASPGGPNGAAIWAPATSDKLASIGGVTTSVSGTGTVTVGNAGGSQPFDSRPPQIGMRYCIAMTGIFPPRE</sequence>
<accession>A0ABS6A8F6</accession>
<evidence type="ECO:0000256" key="1">
    <source>
        <dbReference type="SAM" id="SignalP"/>
    </source>
</evidence>
<feature type="signal peptide" evidence="1">
    <location>
        <begin position="1"/>
        <end position="25"/>
    </location>
</feature>
<proteinExistence type="predicted"/>
<feature type="chain" id="PRO_5046584284" evidence="1">
    <location>
        <begin position="26"/>
        <end position="230"/>
    </location>
</feature>
<feature type="domain" description="Phage tail collar" evidence="2">
    <location>
        <begin position="35"/>
        <end position="88"/>
    </location>
</feature>
<keyword evidence="1" id="KW-0732">Signal</keyword>
<dbReference type="RefSeq" id="WP_216008219.1">
    <property type="nucleotide sequence ID" value="NZ_JAHKPV010000018.1"/>
</dbReference>
<evidence type="ECO:0000313" key="3">
    <source>
        <dbReference type="EMBL" id="MBU2874378.1"/>
    </source>
</evidence>
<protein>
    <submittedName>
        <fullName evidence="3">Tail fiber protein</fullName>
    </submittedName>
</protein>
<dbReference type="InterPro" id="IPR011083">
    <property type="entry name" value="Phage_tail_collar_dom"/>
</dbReference>
<dbReference type="Pfam" id="PF07484">
    <property type="entry name" value="Collar"/>
    <property type="match status" value="1"/>
</dbReference>
<evidence type="ECO:0000313" key="4">
    <source>
        <dbReference type="Proteomes" id="UP000753376"/>
    </source>
</evidence>
<dbReference type="Proteomes" id="UP000753376">
    <property type="component" value="Unassembled WGS sequence"/>
</dbReference>